<protein>
    <submittedName>
        <fullName evidence="5">Uncharacterized protein LOC108850376</fullName>
    </submittedName>
</protein>
<feature type="compositionally biased region" description="Basic residues" evidence="1">
    <location>
        <begin position="386"/>
        <end position="401"/>
    </location>
</feature>
<feature type="compositionally biased region" description="Basic and acidic residues" evidence="1">
    <location>
        <begin position="402"/>
        <end position="427"/>
    </location>
</feature>
<dbReference type="RefSeq" id="XP_018479419.1">
    <property type="nucleotide sequence ID" value="XM_018623917.1"/>
</dbReference>
<feature type="domain" description="Zinc knuckle CX2CX4HX4C" evidence="3">
    <location>
        <begin position="148"/>
        <end position="195"/>
    </location>
</feature>
<sequence>MNLNKVFETMSLEEEDVPINLPDLPQFSAVESNKLSIIGRILNPESQRMKDLILDMPRKWQVYGRVRGVALSPTMFQFTFKYEHDLEEVLRKRVWTFNEWSIVIDRWLEKPPDDYLKYLLVWVQLRNIPVNHYTKEAIEAFADNLGKVDIVAPVRKAKVFNLPGGDSVTIRYDFERVQKRCYHCQRLTHEKDKCPILVQERRDQAVVRRQKVLLEKQNNKLKLQRDDPLFGVLSDEQVGLDSATGRRKISPEVLQNMREYLLASEGSDRRVREERVKKSVMDLVNDPIGQRDFMRLEAPPIVTSEVNIDKGPVFDYSLKNVENQMLRRKTTEKSNHKLHDDRRGSVSSPAGDGRRFLDSPLEFFECSTGFSAGCSGANSSGTSKIKSGKRFRPPKKMRKFRAKTDGEVRGEGSGTDRTETDEKSSVKRRAECVAGEFMRVARRSKLEVVPNGGLPNQ</sequence>
<reference evidence="4" key="1">
    <citation type="journal article" date="2019" name="Database">
        <title>The radish genome database (RadishGD): an integrated information resource for radish genomics.</title>
        <authorList>
            <person name="Yu H.J."/>
            <person name="Baek S."/>
            <person name="Lee Y.J."/>
            <person name="Cho A."/>
            <person name="Mun J.H."/>
        </authorList>
    </citation>
    <scope>NUCLEOTIDE SEQUENCE [LARGE SCALE GENOMIC DNA]</scope>
    <source>
        <strain evidence="4">cv. WK10039</strain>
    </source>
</reference>
<organism evidence="4 5">
    <name type="scientific">Raphanus sativus</name>
    <name type="common">Radish</name>
    <name type="synonym">Raphanus raphanistrum var. sativus</name>
    <dbReference type="NCBI Taxonomy" id="3726"/>
    <lineage>
        <taxon>Eukaryota</taxon>
        <taxon>Viridiplantae</taxon>
        <taxon>Streptophyta</taxon>
        <taxon>Embryophyta</taxon>
        <taxon>Tracheophyta</taxon>
        <taxon>Spermatophyta</taxon>
        <taxon>Magnoliopsida</taxon>
        <taxon>eudicotyledons</taxon>
        <taxon>Gunneridae</taxon>
        <taxon>Pentapetalae</taxon>
        <taxon>rosids</taxon>
        <taxon>malvids</taxon>
        <taxon>Brassicales</taxon>
        <taxon>Brassicaceae</taxon>
        <taxon>Brassiceae</taxon>
        <taxon>Raphanus</taxon>
    </lineage>
</organism>
<feature type="compositionally biased region" description="Basic and acidic residues" evidence="1">
    <location>
        <begin position="329"/>
        <end position="344"/>
    </location>
</feature>
<evidence type="ECO:0000259" key="2">
    <source>
        <dbReference type="Pfam" id="PF14111"/>
    </source>
</evidence>
<evidence type="ECO:0000256" key="1">
    <source>
        <dbReference type="SAM" id="MobiDB-lite"/>
    </source>
</evidence>
<reference evidence="5" key="2">
    <citation type="submission" date="2025-08" db="UniProtKB">
        <authorList>
            <consortium name="RefSeq"/>
        </authorList>
    </citation>
    <scope>IDENTIFICATION</scope>
    <source>
        <tissue evidence="5">Leaf</tissue>
    </source>
</reference>
<dbReference type="Pfam" id="PF14111">
    <property type="entry name" value="DUF4283"/>
    <property type="match status" value="1"/>
</dbReference>
<evidence type="ECO:0000313" key="4">
    <source>
        <dbReference type="Proteomes" id="UP000504610"/>
    </source>
</evidence>
<feature type="compositionally biased region" description="Polar residues" evidence="1">
    <location>
        <begin position="376"/>
        <end position="385"/>
    </location>
</feature>
<evidence type="ECO:0000313" key="5">
    <source>
        <dbReference type="RefSeq" id="XP_018479419.1"/>
    </source>
</evidence>
<dbReference type="Pfam" id="PF14392">
    <property type="entry name" value="zf-CCHC_4"/>
    <property type="match status" value="1"/>
</dbReference>
<dbReference type="PANTHER" id="PTHR31286">
    <property type="entry name" value="GLYCINE-RICH CELL WALL STRUCTURAL PROTEIN 1.8-LIKE"/>
    <property type="match status" value="1"/>
</dbReference>
<dbReference type="InterPro" id="IPR025836">
    <property type="entry name" value="Zn_knuckle_CX2CX4HX4C"/>
</dbReference>
<dbReference type="Proteomes" id="UP000504610">
    <property type="component" value="Chromosome 4"/>
</dbReference>
<dbReference type="InterPro" id="IPR025558">
    <property type="entry name" value="DUF4283"/>
</dbReference>
<proteinExistence type="predicted"/>
<feature type="region of interest" description="Disordered" evidence="1">
    <location>
        <begin position="329"/>
        <end position="352"/>
    </location>
</feature>
<accession>A0A6J0N4P0</accession>
<dbReference type="AlphaFoldDB" id="A0A6J0N4P0"/>
<dbReference type="InterPro" id="IPR040256">
    <property type="entry name" value="At4g02000-like"/>
</dbReference>
<evidence type="ECO:0000259" key="3">
    <source>
        <dbReference type="Pfam" id="PF14392"/>
    </source>
</evidence>
<feature type="region of interest" description="Disordered" evidence="1">
    <location>
        <begin position="375"/>
        <end position="427"/>
    </location>
</feature>
<dbReference type="KEGG" id="rsz:108850376"/>
<name>A0A6J0N4P0_RAPSA</name>
<dbReference type="PANTHER" id="PTHR31286:SF178">
    <property type="entry name" value="DUF4283 DOMAIN-CONTAINING PROTEIN"/>
    <property type="match status" value="1"/>
</dbReference>
<feature type="domain" description="DUF4283" evidence="2">
    <location>
        <begin position="31"/>
        <end position="109"/>
    </location>
</feature>
<gene>
    <name evidence="5" type="primary">LOC108850376</name>
</gene>
<dbReference type="OrthoDB" id="1083658at2759"/>
<keyword evidence="4" id="KW-1185">Reference proteome</keyword>
<dbReference type="GeneID" id="108850376"/>